<dbReference type="PANTHER" id="PTHR33269">
    <property type="entry name" value="NADH-UBIQUINONE OXIDOREDUCTASE CHAIN 6"/>
    <property type="match status" value="1"/>
</dbReference>
<proteinExistence type="inferred from homology"/>
<comment type="similarity">
    <text evidence="1 2">Belongs to the complex I subunit 6 family.</text>
</comment>
<keyword evidence="2" id="KW-0812">Transmembrane</keyword>
<feature type="transmembrane region" description="Helical" evidence="2">
    <location>
        <begin position="131"/>
        <end position="161"/>
    </location>
</feature>
<keyword evidence="2" id="KW-0472">Membrane</keyword>
<organism evidence="3 4">
    <name type="scientific">Campylobacter ureolyticus</name>
    <dbReference type="NCBI Taxonomy" id="827"/>
    <lineage>
        <taxon>Bacteria</taxon>
        <taxon>Pseudomonadati</taxon>
        <taxon>Campylobacterota</taxon>
        <taxon>Epsilonproteobacteria</taxon>
        <taxon>Campylobacterales</taxon>
        <taxon>Campylobacteraceae</taxon>
        <taxon>Campylobacter</taxon>
    </lineage>
</organism>
<comment type="caution">
    <text evidence="3">The sequence shown here is derived from an EMBL/GenBank/DDBJ whole genome shotgun (WGS) entry which is preliminary data.</text>
</comment>
<accession>A0A2I1N8P0</accession>
<dbReference type="Gene3D" id="1.20.120.1200">
    <property type="entry name" value="NADH-ubiquinone/plastoquinone oxidoreductase chain 6, subunit NuoJ"/>
    <property type="match status" value="1"/>
</dbReference>
<dbReference type="PANTHER" id="PTHR33269:SF17">
    <property type="entry name" value="NADH-UBIQUINONE OXIDOREDUCTASE CHAIN 6"/>
    <property type="match status" value="1"/>
</dbReference>
<protein>
    <recommendedName>
        <fullName evidence="2">NADH-quinone oxidoreductase subunit J</fullName>
        <ecNumber evidence="2">7.1.1.-</ecNumber>
    </recommendedName>
</protein>
<keyword evidence="2" id="KW-0520">NAD</keyword>
<dbReference type="AlphaFoldDB" id="A0A2I1N8P0"/>
<comment type="function">
    <text evidence="2">NDH-1 shuttles electrons from NADH, via FMN and iron-sulfur (Fe-S) centers, to quinones in the respiratory chain. Couples the redox reaction to proton translocation (for every two electrons transferred, four hydrogen ions are translocated across the cytoplasmic membrane), and thus conserves the redox energy in a proton gradient.</text>
</comment>
<dbReference type="Proteomes" id="UP000234639">
    <property type="component" value="Unassembled WGS sequence"/>
</dbReference>
<dbReference type="InterPro" id="IPR001457">
    <property type="entry name" value="NADH_UbQ/plastoQ_OxRdtase_su6"/>
</dbReference>
<dbReference type="GO" id="GO:0048038">
    <property type="term" value="F:quinone binding"/>
    <property type="evidence" value="ECO:0007669"/>
    <property type="project" value="UniProtKB-UniRule"/>
</dbReference>
<sequence>MIETIGFYFFSIMSIFLFAISVFSTKVLYSMSALAGGMIFISGLFFLLNAEFLGVIQILVYTGAVVVLYSFAMMFFDSNIEFKEDKKSFKIIFSLSITSAILLFIMILAPIKAKSLSSSYPIIEGARNTDLLGIILFTKYIVAFEICATLLLAAMICAIVLTNKEMDKKGDIL</sequence>
<keyword evidence="2" id="KW-1003">Cell membrane</keyword>
<dbReference type="Pfam" id="PF00499">
    <property type="entry name" value="Oxidored_q3"/>
    <property type="match status" value="1"/>
</dbReference>
<evidence type="ECO:0000313" key="3">
    <source>
        <dbReference type="EMBL" id="PKZ28729.1"/>
    </source>
</evidence>
<feature type="transmembrane region" description="Helical" evidence="2">
    <location>
        <begin position="88"/>
        <end position="111"/>
    </location>
</feature>
<dbReference type="NCBIfam" id="NF005167">
    <property type="entry name" value="PRK06638.2-2"/>
    <property type="match status" value="1"/>
</dbReference>
<dbReference type="GO" id="GO:0008137">
    <property type="term" value="F:NADH dehydrogenase (ubiquinone) activity"/>
    <property type="evidence" value="ECO:0007669"/>
    <property type="project" value="UniProtKB-UniRule"/>
</dbReference>
<keyword evidence="2" id="KW-0874">Quinone</keyword>
<dbReference type="GO" id="GO:0005886">
    <property type="term" value="C:plasma membrane"/>
    <property type="evidence" value="ECO:0007669"/>
    <property type="project" value="UniProtKB-SubCell"/>
</dbReference>
<feature type="transmembrane region" description="Helical" evidence="2">
    <location>
        <begin position="28"/>
        <end position="48"/>
    </location>
</feature>
<dbReference type="InterPro" id="IPR042106">
    <property type="entry name" value="Nuo/plastoQ_OxRdtase_6_NuoJ"/>
</dbReference>
<dbReference type="EC" id="7.1.1.-" evidence="2"/>
<comment type="subcellular location">
    <subcellularLocation>
        <location evidence="2">Cell membrane</location>
        <topology evidence="2">Multi-pass membrane protein</topology>
    </subcellularLocation>
</comment>
<dbReference type="RefSeq" id="WP_101637642.1">
    <property type="nucleotide sequence ID" value="NZ_PKHU01000007.1"/>
</dbReference>
<dbReference type="EMBL" id="PKHU01000007">
    <property type="protein sequence ID" value="PKZ28729.1"/>
    <property type="molecule type" value="Genomic_DNA"/>
</dbReference>
<feature type="transmembrane region" description="Helical" evidence="2">
    <location>
        <begin position="6"/>
        <end position="23"/>
    </location>
</feature>
<evidence type="ECO:0000256" key="1">
    <source>
        <dbReference type="ARBA" id="ARBA00005698"/>
    </source>
</evidence>
<feature type="transmembrane region" description="Helical" evidence="2">
    <location>
        <begin position="54"/>
        <end position="76"/>
    </location>
</feature>
<name>A0A2I1N8P0_9BACT</name>
<keyword evidence="2" id="KW-1133">Transmembrane helix</keyword>
<reference evidence="3 4" key="1">
    <citation type="submission" date="2017-12" db="EMBL/GenBank/DDBJ databases">
        <title>Phylogenetic diversity of female urinary microbiome.</title>
        <authorList>
            <person name="Thomas-White K."/>
            <person name="Wolfe A.J."/>
        </authorList>
    </citation>
    <scope>NUCLEOTIDE SEQUENCE [LARGE SCALE GENOMIC DNA]</scope>
    <source>
        <strain evidence="3 4">UMB0112</strain>
    </source>
</reference>
<gene>
    <name evidence="3" type="ORF">CYJ41_07570</name>
</gene>
<evidence type="ECO:0000313" key="4">
    <source>
        <dbReference type="Proteomes" id="UP000234639"/>
    </source>
</evidence>
<evidence type="ECO:0000256" key="2">
    <source>
        <dbReference type="RuleBase" id="RU004429"/>
    </source>
</evidence>
<comment type="catalytic activity">
    <reaction evidence="2">
        <text>a quinone + NADH + 5 H(+)(in) = a quinol + NAD(+) + 4 H(+)(out)</text>
        <dbReference type="Rhea" id="RHEA:57888"/>
        <dbReference type="ChEBI" id="CHEBI:15378"/>
        <dbReference type="ChEBI" id="CHEBI:24646"/>
        <dbReference type="ChEBI" id="CHEBI:57540"/>
        <dbReference type="ChEBI" id="CHEBI:57945"/>
        <dbReference type="ChEBI" id="CHEBI:132124"/>
    </reaction>
</comment>